<dbReference type="AlphaFoldDB" id="J7GZT4"/>
<gene>
    <name evidence="5" type="primary">sufC</name>
    <name evidence="5" type="ORF">A33U_036</name>
</gene>
<dbReference type="GO" id="GO:0005524">
    <property type="term" value="F:ATP binding"/>
    <property type="evidence" value="ECO:0007669"/>
    <property type="project" value="UniProtKB-KW"/>
</dbReference>
<dbReference type="PANTHER" id="PTHR43204">
    <property type="entry name" value="ABC TRANSPORTER I FAMILY MEMBER 6, CHLOROPLASTIC"/>
    <property type="match status" value="1"/>
</dbReference>
<dbReference type="SUPFAM" id="SSF52540">
    <property type="entry name" value="P-loop containing nucleoside triphosphate hydrolases"/>
    <property type="match status" value="1"/>
</dbReference>
<dbReference type="KEGG" id="cru:A33U_036"/>
<dbReference type="Pfam" id="PF00005">
    <property type="entry name" value="ABC_tran"/>
    <property type="match status" value="1"/>
</dbReference>
<dbReference type="OrthoDB" id="9806149at2"/>
<evidence type="ECO:0000256" key="2">
    <source>
        <dbReference type="ARBA" id="ARBA00022741"/>
    </source>
</evidence>
<evidence type="ECO:0000256" key="3">
    <source>
        <dbReference type="ARBA" id="ARBA00022840"/>
    </source>
</evidence>
<dbReference type="RefSeq" id="WP_014886811.1">
    <property type="nucleotide sequence ID" value="NC_018414.1"/>
</dbReference>
<proteinExistence type="inferred from homology"/>
<evidence type="ECO:0000256" key="1">
    <source>
        <dbReference type="ARBA" id="ARBA00006216"/>
    </source>
</evidence>
<protein>
    <submittedName>
        <fullName evidence="5">FeS assembly ATPase SufC</fullName>
    </submittedName>
</protein>
<evidence type="ECO:0000313" key="5">
    <source>
        <dbReference type="EMBL" id="AFP83510.1"/>
    </source>
</evidence>
<dbReference type="PROSITE" id="PS50893">
    <property type="entry name" value="ABC_TRANSPORTER_2"/>
    <property type="match status" value="1"/>
</dbReference>
<name>J7GZT4_CARRU</name>
<sequence length="221" mass="26744">MIKIKKLSINCNNYLLFKNINFFIEFGKIYILLGKNGIGKSTFLKSLLNDENYNIKGEIIFNKTNILNYSTDYICRIGIYYFHQSPIEIFNIKNLFLLKTCYEIFNFNKKFFFKKIKILLKNINFNKKLLFRNLNYSFSGGEKKKNEFLYLMIINPFFILLDEFDSGLEFYSYFYIINYLNKIKKFKYIILITHNLNIKKHLKIDYFIFIKNNFLNLIKCI</sequence>
<comment type="similarity">
    <text evidence="1">Belongs to the ABC transporter superfamily. Ycf16 family.</text>
</comment>
<feature type="domain" description="ABC transporter" evidence="4">
    <location>
        <begin position="2"/>
        <end position="221"/>
    </location>
</feature>
<keyword evidence="3" id="KW-0067">ATP-binding</keyword>
<dbReference type="STRING" id="1202536.A33U_036"/>
<evidence type="ECO:0000259" key="4">
    <source>
        <dbReference type="PROSITE" id="PS50893"/>
    </source>
</evidence>
<keyword evidence="2" id="KW-0547">Nucleotide-binding</keyword>
<evidence type="ECO:0000313" key="6">
    <source>
        <dbReference type="Proteomes" id="UP000003932"/>
    </source>
</evidence>
<dbReference type="Proteomes" id="UP000003932">
    <property type="component" value="Chromosome"/>
</dbReference>
<dbReference type="Gene3D" id="3.40.50.300">
    <property type="entry name" value="P-loop containing nucleotide triphosphate hydrolases"/>
    <property type="match status" value="1"/>
</dbReference>
<dbReference type="HOGENOM" id="CLU_000604_48_1_6"/>
<dbReference type="EMBL" id="CP003541">
    <property type="protein sequence ID" value="AFP83510.1"/>
    <property type="molecule type" value="Genomic_DNA"/>
</dbReference>
<accession>J7GZT4</accession>
<dbReference type="InterPro" id="IPR003439">
    <property type="entry name" value="ABC_transporter-like_ATP-bd"/>
</dbReference>
<dbReference type="InterPro" id="IPR027417">
    <property type="entry name" value="P-loop_NTPase"/>
</dbReference>
<organism evidence="5 6">
    <name type="scientific">Candidatus Carsonella ruddii CE isolate Thao2000</name>
    <dbReference type="NCBI Taxonomy" id="1202536"/>
    <lineage>
        <taxon>Bacteria</taxon>
        <taxon>Pseudomonadati</taxon>
        <taxon>Pseudomonadota</taxon>
        <taxon>Gammaproteobacteria</taxon>
        <taxon>Oceanospirillales</taxon>
        <taxon>Halomonadaceae</taxon>
        <taxon>Zymobacter group</taxon>
        <taxon>Candidatus Carsonella</taxon>
    </lineage>
</organism>
<reference evidence="5 6" key="1">
    <citation type="journal article" date="2012" name="Mol. Biol. Evol.">
        <title>Genome reduction and co-evolution between the primary and secondary bacterial symbionts of psyllids.</title>
        <authorList>
            <person name="Sloan D.B."/>
            <person name="Moran N.A."/>
        </authorList>
    </citation>
    <scope>NUCLEOTIDE SEQUENCE [LARGE SCALE GENOMIC DNA]</scope>
    <source>
        <strain evidence="5 6">CE</strain>
    </source>
</reference>
<dbReference type="InterPro" id="IPR010230">
    <property type="entry name" value="FeS-cluster_ATPase_SufC"/>
</dbReference>
<dbReference type="PANTHER" id="PTHR43204:SF1">
    <property type="entry name" value="ABC TRANSPORTER I FAMILY MEMBER 6, CHLOROPLASTIC"/>
    <property type="match status" value="1"/>
</dbReference>
<dbReference type="GO" id="GO:0016887">
    <property type="term" value="F:ATP hydrolysis activity"/>
    <property type="evidence" value="ECO:0007669"/>
    <property type="project" value="InterPro"/>
</dbReference>
<dbReference type="PATRIC" id="fig|1202536.3.peg.35"/>